<dbReference type="Proteomes" id="UP000196778">
    <property type="component" value="Unassembled WGS sequence"/>
</dbReference>
<dbReference type="OrthoDB" id="9802039at2"/>
<dbReference type="InterPro" id="IPR009061">
    <property type="entry name" value="DNA-bd_dom_put_sf"/>
</dbReference>
<sequence length="138" mass="15356">MTADGLHSITEVAEAFGLSVATLRFYEERGLISATTRIGRVRHYDRDALRTLAYALLWHRDAGLGVTDTRRVMRMDHSSERHALIAEQLTGIERRIAGLQDAARTLEHLRECPADDPTDCPHTGARLRTIVDAALPPS</sequence>
<dbReference type="GO" id="GO:0003700">
    <property type="term" value="F:DNA-binding transcription factor activity"/>
    <property type="evidence" value="ECO:0007669"/>
    <property type="project" value="InterPro"/>
</dbReference>
<dbReference type="RefSeq" id="WP_087138377.1">
    <property type="nucleotide sequence ID" value="NZ_FUKR01000068.1"/>
</dbReference>
<evidence type="ECO:0000313" key="7">
    <source>
        <dbReference type="Proteomes" id="UP000196778"/>
    </source>
</evidence>
<gene>
    <name evidence="6" type="ORF">FM119_11860</name>
</gene>
<accession>A0A1R4K7J2</accession>
<reference evidence="7" key="1">
    <citation type="submission" date="2017-02" db="EMBL/GenBank/DDBJ databases">
        <authorList>
            <person name="Dridi B."/>
        </authorList>
    </citation>
    <scope>NUCLEOTIDE SEQUENCE [LARGE SCALE GENOMIC DNA]</scope>
    <source>
        <strain evidence="7">EB411</strain>
    </source>
</reference>
<dbReference type="PROSITE" id="PS50937">
    <property type="entry name" value="HTH_MERR_2"/>
    <property type="match status" value="1"/>
</dbReference>
<dbReference type="AlphaFoldDB" id="A0A1R4K7J2"/>
<dbReference type="InterPro" id="IPR047057">
    <property type="entry name" value="MerR_fam"/>
</dbReference>
<feature type="domain" description="HTH merR-type" evidence="5">
    <location>
        <begin position="6"/>
        <end position="75"/>
    </location>
</feature>
<keyword evidence="4" id="KW-0804">Transcription</keyword>
<dbReference type="SMART" id="SM00422">
    <property type="entry name" value="HTH_MERR"/>
    <property type="match status" value="1"/>
</dbReference>
<dbReference type="PANTHER" id="PTHR30204:SF69">
    <property type="entry name" value="MERR-FAMILY TRANSCRIPTIONAL REGULATOR"/>
    <property type="match status" value="1"/>
</dbReference>
<evidence type="ECO:0000256" key="2">
    <source>
        <dbReference type="ARBA" id="ARBA00023015"/>
    </source>
</evidence>
<dbReference type="Pfam" id="PF13411">
    <property type="entry name" value="MerR_1"/>
    <property type="match status" value="1"/>
</dbReference>
<proteinExistence type="predicted"/>
<dbReference type="EMBL" id="FUKR01000068">
    <property type="protein sequence ID" value="SJN40256.1"/>
    <property type="molecule type" value="Genomic_DNA"/>
</dbReference>
<evidence type="ECO:0000256" key="1">
    <source>
        <dbReference type="ARBA" id="ARBA00022491"/>
    </source>
</evidence>
<dbReference type="PANTHER" id="PTHR30204">
    <property type="entry name" value="REDOX-CYCLING DRUG-SENSING TRANSCRIPTIONAL ACTIVATOR SOXR"/>
    <property type="match status" value="1"/>
</dbReference>
<dbReference type="SUPFAM" id="SSF46955">
    <property type="entry name" value="Putative DNA-binding domain"/>
    <property type="match status" value="1"/>
</dbReference>
<evidence type="ECO:0000313" key="6">
    <source>
        <dbReference type="EMBL" id="SJN40256.1"/>
    </source>
</evidence>
<evidence type="ECO:0000256" key="4">
    <source>
        <dbReference type="ARBA" id="ARBA00023163"/>
    </source>
</evidence>
<keyword evidence="7" id="KW-1185">Reference proteome</keyword>
<name>A0A1R4K7J2_9MICO</name>
<evidence type="ECO:0000256" key="3">
    <source>
        <dbReference type="ARBA" id="ARBA00023125"/>
    </source>
</evidence>
<protein>
    <submittedName>
        <fullName evidence="6">Putative transcriptional regulator, MerR family</fullName>
    </submittedName>
</protein>
<keyword evidence="3" id="KW-0238">DNA-binding</keyword>
<keyword evidence="1" id="KW-0678">Repressor</keyword>
<dbReference type="GO" id="GO:0003677">
    <property type="term" value="F:DNA binding"/>
    <property type="evidence" value="ECO:0007669"/>
    <property type="project" value="UniProtKB-KW"/>
</dbReference>
<organism evidence="6 7">
    <name type="scientific">Mycetocola reblochoni REB411</name>
    <dbReference type="NCBI Taxonomy" id="1255698"/>
    <lineage>
        <taxon>Bacteria</taxon>
        <taxon>Bacillati</taxon>
        <taxon>Actinomycetota</taxon>
        <taxon>Actinomycetes</taxon>
        <taxon>Micrococcales</taxon>
        <taxon>Microbacteriaceae</taxon>
        <taxon>Mycetocola</taxon>
    </lineage>
</organism>
<dbReference type="InterPro" id="IPR000551">
    <property type="entry name" value="MerR-type_HTH_dom"/>
</dbReference>
<keyword evidence="2" id="KW-0805">Transcription regulation</keyword>
<dbReference type="Gene3D" id="1.10.1660.10">
    <property type="match status" value="1"/>
</dbReference>
<evidence type="ECO:0000259" key="5">
    <source>
        <dbReference type="PROSITE" id="PS50937"/>
    </source>
</evidence>